<organism evidence="2 3">
    <name type="scientific">Trichogramma kaykai</name>
    <dbReference type="NCBI Taxonomy" id="54128"/>
    <lineage>
        <taxon>Eukaryota</taxon>
        <taxon>Metazoa</taxon>
        <taxon>Ecdysozoa</taxon>
        <taxon>Arthropoda</taxon>
        <taxon>Hexapoda</taxon>
        <taxon>Insecta</taxon>
        <taxon>Pterygota</taxon>
        <taxon>Neoptera</taxon>
        <taxon>Endopterygota</taxon>
        <taxon>Hymenoptera</taxon>
        <taxon>Apocrita</taxon>
        <taxon>Proctotrupomorpha</taxon>
        <taxon>Chalcidoidea</taxon>
        <taxon>Trichogrammatidae</taxon>
        <taxon>Trichogramma</taxon>
    </lineage>
</organism>
<evidence type="ECO:0000256" key="1">
    <source>
        <dbReference type="PROSITE-ProRule" id="PRU00023"/>
    </source>
</evidence>
<dbReference type="InterPro" id="IPR036770">
    <property type="entry name" value="Ankyrin_rpt-contain_sf"/>
</dbReference>
<sequence length="107" mass="11915">MAVAGGHKEVAESLLKHGADPNLANHDEQTPLRVICLRFARDDSAEVFFGACDEARRRVHVNARDRLDGNAPLHLAPERDNRELANDEGFTALHIVIVIDNEIVRLE</sequence>
<dbReference type="Proteomes" id="UP001627154">
    <property type="component" value="Unassembled WGS sequence"/>
</dbReference>
<protein>
    <submittedName>
        <fullName evidence="2">Uncharacterized protein</fullName>
    </submittedName>
</protein>
<evidence type="ECO:0000313" key="3">
    <source>
        <dbReference type="Proteomes" id="UP001627154"/>
    </source>
</evidence>
<evidence type="ECO:0000313" key="2">
    <source>
        <dbReference type="EMBL" id="KAL3406411.1"/>
    </source>
</evidence>
<name>A0ABD2XML7_9HYME</name>
<dbReference type="InterPro" id="IPR002110">
    <property type="entry name" value="Ankyrin_rpt"/>
</dbReference>
<dbReference type="SUPFAM" id="SSF48403">
    <property type="entry name" value="Ankyrin repeat"/>
    <property type="match status" value="1"/>
</dbReference>
<feature type="repeat" description="ANK" evidence="1">
    <location>
        <begin position="1"/>
        <end position="26"/>
    </location>
</feature>
<proteinExistence type="predicted"/>
<dbReference type="PROSITE" id="PS50088">
    <property type="entry name" value="ANK_REPEAT"/>
    <property type="match status" value="1"/>
</dbReference>
<dbReference type="Gene3D" id="1.25.40.20">
    <property type="entry name" value="Ankyrin repeat-containing domain"/>
    <property type="match status" value="1"/>
</dbReference>
<gene>
    <name evidence="2" type="ORF">TKK_001741</name>
</gene>
<dbReference type="EMBL" id="JBJJXI010000019">
    <property type="protein sequence ID" value="KAL3406411.1"/>
    <property type="molecule type" value="Genomic_DNA"/>
</dbReference>
<dbReference type="AlphaFoldDB" id="A0ABD2XML7"/>
<dbReference type="PROSITE" id="PS50297">
    <property type="entry name" value="ANK_REP_REGION"/>
    <property type="match status" value="1"/>
</dbReference>
<comment type="caution">
    <text evidence="2">The sequence shown here is derived from an EMBL/GenBank/DDBJ whole genome shotgun (WGS) entry which is preliminary data.</text>
</comment>
<accession>A0ABD2XML7</accession>
<reference evidence="2 3" key="1">
    <citation type="journal article" date="2024" name="bioRxiv">
        <title>A reference genome for Trichogramma kaykai: A tiny desert-dwelling parasitoid wasp with competing sex-ratio distorters.</title>
        <authorList>
            <person name="Culotta J."/>
            <person name="Lindsey A.R."/>
        </authorList>
    </citation>
    <scope>NUCLEOTIDE SEQUENCE [LARGE SCALE GENOMIC DNA]</scope>
    <source>
        <strain evidence="2 3">KSX58</strain>
    </source>
</reference>
<dbReference type="Pfam" id="PF00023">
    <property type="entry name" value="Ank"/>
    <property type="match status" value="1"/>
</dbReference>
<keyword evidence="1" id="KW-0040">ANK repeat</keyword>
<keyword evidence="3" id="KW-1185">Reference proteome</keyword>